<dbReference type="InterPro" id="IPR011990">
    <property type="entry name" value="TPR-like_helical_dom_sf"/>
</dbReference>
<proteinExistence type="evidence at transcript level"/>
<evidence type="ECO:0000256" key="2">
    <source>
        <dbReference type="PROSITE-ProRule" id="PRU00708"/>
    </source>
</evidence>
<sequence>MPIEPTADVWGALLASCRIHGNMWLGKLAAERLFKLRPDRAGTYVALSNIYSAAGRWDEAAKLRRLMNDRGVKKEPGYSWVQVKNMVHTFSVGDISHPQIEDIYAMLDKLAGQMKTAGHVPNTNFALHDVDDEQKERTLYHHSEKLAIAFALISTPHGTSIQINKNLRVCVDCHTATKFISKIAGREIVVRDANRFHHFKDGLCSCGDYW</sequence>
<dbReference type="InterPro" id="IPR046960">
    <property type="entry name" value="PPR_At4g14850-like_plant"/>
</dbReference>
<evidence type="ECO:0000313" key="4">
    <source>
        <dbReference type="EMBL" id="ADE76547.1"/>
    </source>
</evidence>
<organism evidence="4">
    <name type="scientific">Picea sitchensis</name>
    <name type="common">Sitka spruce</name>
    <name type="synonym">Pinus sitchensis</name>
    <dbReference type="NCBI Taxonomy" id="3332"/>
    <lineage>
        <taxon>Eukaryota</taxon>
        <taxon>Viridiplantae</taxon>
        <taxon>Streptophyta</taxon>
        <taxon>Embryophyta</taxon>
        <taxon>Tracheophyta</taxon>
        <taxon>Spermatophyta</taxon>
        <taxon>Pinopsida</taxon>
        <taxon>Pinidae</taxon>
        <taxon>Conifers I</taxon>
        <taxon>Pinales</taxon>
        <taxon>Pinaceae</taxon>
        <taxon>Picea</taxon>
    </lineage>
</organism>
<dbReference type="GO" id="GO:0003723">
    <property type="term" value="F:RNA binding"/>
    <property type="evidence" value="ECO:0007669"/>
    <property type="project" value="InterPro"/>
</dbReference>
<dbReference type="Pfam" id="PF20430">
    <property type="entry name" value="Eplus_motif"/>
    <property type="match status" value="1"/>
</dbReference>
<name>D5AAH8_PICSI</name>
<dbReference type="PROSITE" id="PS51375">
    <property type="entry name" value="PPR"/>
    <property type="match status" value="1"/>
</dbReference>
<dbReference type="InterPro" id="IPR032867">
    <property type="entry name" value="DYW_dom"/>
</dbReference>
<dbReference type="PANTHER" id="PTHR47926">
    <property type="entry name" value="PENTATRICOPEPTIDE REPEAT-CONTAINING PROTEIN"/>
    <property type="match status" value="1"/>
</dbReference>
<reference evidence="4" key="1">
    <citation type="submission" date="2010-04" db="EMBL/GenBank/DDBJ databases">
        <authorList>
            <person name="Reid K.E."/>
            <person name="Liao N."/>
            <person name="Chan S."/>
            <person name="Docking R."/>
            <person name="Taylor G."/>
            <person name="Moore R."/>
            <person name="Mayo M."/>
            <person name="Munro S."/>
            <person name="King J."/>
            <person name="Yanchuk A."/>
            <person name="Holt R."/>
            <person name="Jones S."/>
            <person name="Marra M."/>
            <person name="Ritland C.E."/>
            <person name="Ritland K."/>
            <person name="Bohlmann J."/>
        </authorList>
    </citation>
    <scope>NUCLEOTIDE SEQUENCE</scope>
    <source>
        <tissue evidence="4">Bud</tissue>
    </source>
</reference>
<dbReference type="Gene3D" id="1.25.40.10">
    <property type="entry name" value="Tetratricopeptide repeat domain"/>
    <property type="match status" value="1"/>
</dbReference>
<keyword evidence="1" id="KW-0677">Repeat</keyword>
<dbReference type="Pfam" id="PF20431">
    <property type="entry name" value="E_motif"/>
    <property type="match status" value="1"/>
</dbReference>
<dbReference type="EMBL" id="BT123212">
    <property type="protein sequence ID" value="ADE76547.1"/>
    <property type="molecule type" value="mRNA"/>
</dbReference>
<dbReference type="InterPro" id="IPR046848">
    <property type="entry name" value="E_motif"/>
</dbReference>
<feature type="domain" description="DYW" evidence="3">
    <location>
        <begin position="118"/>
        <end position="210"/>
    </location>
</feature>
<evidence type="ECO:0000256" key="1">
    <source>
        <dbReference type="ARBA" id="ARBA00022737"/>
    </source>
</evidence>
<dbReference type="Pfam" id="PF14432">
    <property type="entry name" value="DYW_deaminase"/>
    <property type="match status" value="1"/>
</dbReference>
<protein>
    <recommendedName>
        <fullName evidence="3">DYW domain-containing protein</fullName>
    </recommendedName>
</protein>
<dbReference type="InterPro" id="IPR046849">
    <property type="entry name" value="E2_motif"/>
</dbReference>
<dbReference type="GO" id="GO:0009451">
    <property type="term" value="P:RNA modification"/>
    <property type="evidence" value="ECO:0007669"/>
    <property type="project" value="InterPro"/>
</dbReference>
<dbReference type="InterPro" id="IPR002885">
    <property type="entry name" value="PPR_rpt"/>
</dbReference>
<feature type="repeat" description="PPR" evidence="2">
    <location>
        <begin position="40"/>
        <end position="74"/>
    </location>
</feature>
<evidence type="ECO:0000259" key="3">
    <source>
        <dbReference type="Pfam" id="PF14432"/>
    </source>
</evidence>
<accession>D5AAH8</accession>
<dbReference type="AlphaFoldDB" id="D5AAH8"/>
<dbReference type="GO" id="GO:0008270">
    <property type="term" value="F:zinc ion binding"/>
    <property type="evidence" value="ECO:0007669"/>
    <property type="project" value="InterPro"/>
</dbReference>